<reference evidence="2" key="1">
    <citation type="submission" date="2017-01" db="EMBL/GenBank/DDBJ databases">
        <authorList>
            <person name="Varghese N."/>
            <person name="Submissions S."/>
        </authorList>
    </citation>
    <scope>NUCLEOTIDE SEQUENCE [LARGE SCALE GENOMIC DNA]</scope>
    <source>
        <strain evidence="2">LP100</strain>
    </source>
</reference>
<evidence type="ECO:0000313" key="2">
    <source>
        <dbReference type="Proteomes" id="UP000187181"/>
    </source>
</evidence>
<proteinExistence type="predicted"/>
<name>A0A1R3XPY3_9BACT</name>
<evidence type="ECO:0000313" key="1">
    <source>
        <dbReference type="EMBL" id="SIT94000.1"/>
    </source>
</evidence>
<keyword evidence="2" id="KW-1185">Reference proteome</keyword>
<dbReference type="AlphaFoldDB" id="A0A1R3XPY3"/>
<dbReference type="EMBL" id="FTPP01000003">
    <property type="protein sequence ID" value="SIT94000.1"/>
    <property type="molecule type" value="Genomic_DNA"/>
</dbReference>
<sequence length="88" mass="10188">MAIKTKINFERLLAGTELETPVGVGKFRMYKEGNFKAQNVLVEDSQGRMKWYTAQEVQLHSTGRKAEREVARFPAFTTRLPELLYYAM</sequence>
<gene>
    <name evidence="1" type="ORF">SAMN05444128_3383</name>
</gene>
<protein>
    <submittedName>
        <fullName evidence="1">Uncharacterized protein</fullName>
    </submittedName>
</protein>
<accession>A0A1R3XPY3</accession>
<dbReference type="Proteomes" id="UP000187181">
    <property type="component" value="Unassembled WGS sequence"/>
</dbReference>
<dbReference type="OrthoDB" id="854112at2"/>
<dbReference type="RefSeq" id="WP_076671198.1">
    <property type="nucleotide sequence ID" value="NZ_FTPP01000003.1"/>
</dbReference>
<organism evidence="1 2">
    <name type="scientific">Pontibacter indicus</name>
    <dbReference type="NCBI Taxonomy" id="1317125"/>
    <lineage>
        <taxon>Bacteria</taxon>
        <taxon>Pseudomonadati</taxon>
        <taxon>Bacteroidota</taxon>
        <taxon>Cytophagia</taxon>
        <taxon>Cytophagales</taxon>
        <taxon>Hymenobacteraceae</taxon>
        <taxon>Pontibacter</taxon>
    </lineage>
</organism>